<dbReference type="InterPro" id="IPR004670">
    <property type="entry name" value="NhaA"/>
</dbReference>
<sequence>MSTDQGQSTSGVPGLLLRVAPLGQRLRTEAGGAVLLLAATILALVWANSPFKETYEQFWHTEVAFRVAGVELALDLKHWVNDGLMAFFFFVIGLEVKRELVLGELADRRRMAIPSIAALAGLVVPALVYVAFNLGEESAAAWGVVISTDTAFLIGVLALLGSACPPPLRVFLLALAIADDVGALTVIALFYTEDLALVPLLVAVLIVLLMISLRWLRVWRGPAYLVLAVVAWVALYESGVHPTLLGVAIALATPAYEARRDEVDDVVRRTRAYVQSPNPEYARTALLALQRSVPPGERQQRQWEPWTTAVFVPLFALANAGVALTAETLRAAATSSITLGVVAGLVLGKLLGISLGAGLAVRLRLGTLAPGLTSSGVAGGALLSGIGFTISLFIVDLAFDDQASADQARVGVLTASVIAAALGSAFLRWSARRRPAEDGAGLLDPPVDPLRDHVRGPEQAPLTLVEYADFECPFCGRATGAIEDLRAHFGDRLRYVFRHTPLVDVHPHAQLAAEAAEAAGAQGRFWEMHDRLFAHQDALSGADLLDHAAALGLDVSRFTRDLGSGRFRRHVEHDLESAGASGVAGTPTFFVNGRRHSGPTDATTLARALLTTSDVDLSRSRMREDDPADHGASVLQPATAADMPDIAESEPETPARGGDHPRLDDDQLAVLERFGTRRRVARGDTLYEAGDAHYDFHVVLSGAVAVVGRFAGRPEPLFRVHGSRRFLGELDLFDHQEVVRTAMVIRSGEVLRLTLDELQAAFDRDSGLRDVVVRAFLARRAMRFELTADMRIVGPADSPEVQRLRTYAEGRGLTSVVVDLEADETNPHLAGPSGVGGDDLPMVVTREGQVLHRPDEAELDEAIPSG</sequence>
<feature type="transmembrane region" description="Helical" evidence="12">
    <location>
        <begin position="170"/>
        <end position="191"/>
    </location>
</feature>
<feature type="transmembrane region" description="Helical" evidence="12">
    <location>
        <begin position="223"/>
        <end position="252"/>
    </location>
</feature>
<evidence type="ECO:0000313" key="16">
    <source>
        <dbReference type="EMBL" id="MFD1947187.1"/>
    </source>
</evidence>
<evidence type="ECO:0000256" key="12">
    <source>
        <dbReference type="HAMAP-Rule" id="MF_01844"/>
    </source>
</evidence>
<evidence type="ECO:0000256" key="8">
    <source>
        <dbReference type="ARBA" id="ARBA00023053"/>
    </source>
</evidence>
<keyword evidence="5 12" id="KW-1003">Cell membrane</keyword>
<feature type="transmembrane region" description="Helical" evidence="12">
    <location>
        <begin position="116"/>
        <end position="134"/>
    </location>
</feature>
<feature type="transmembrane region" description="Helical" evidence="12">
    <location>
        <begin position="197"/>
        <end position="216"/>
    </location>
</feature>
<name>A0ABW4TN79_9ACTN</name>
<comment type="catalytic activity">
    <reaction evidence="12">
        <text>Na(+)(in) + 2 H(+)(out) = Na(+)(out) + 2 H(+)(in)</text>
        <dbReference type="Rhea" id="RHEA:29251"/>
        <dbReference type="ChEBI" id="CHEBI:15378"/>
        <dbReference type="ChEBI" id="CHEBI:29101"/>
    </reaction>
</comment>
<evidence type="ECO:0000256" key="5">
    <source>
        <dbReference type="ARBA" id="ARBA00022475"/>
    </source>
</evidence>
<feature type="domain" description="Cyclic nucleotide-binding" evidence="14">
    <location>
        <begin position="663"/>
        <end position="756"/>
    </location>
</feature>
<proteinExistence type="inferred from homology"/>
<dbReference type="SUPFAM" id="SSF52833">
    <property type="entry name" value="Thioredoxin-like"/>
    <property type="match status" value="1"/>
</dbReference>
<feature type="transmembrane region" description="Helical" evidence="12">
    <location>
        <begin position="337"/>
        <end position="357"/>
    </location>
</feature>
<dbReference type="InterPro" id="IPR018490">
    <property type="entry name" value="cNMP-bd_dom_sf"/>
</dbReference>
<evidence type="ECO:0000313" key="17">
    <source>
        <dbReference type="Proteomes" id="UP001597351"/>
    </source>
</evidence>
<dbReference type="SUPFAM" id="SSF51206">
    <property type="entry name" value="cAMP-binding domain-like"/>
    <property type="match status" value="1"/>
</dbReference>
<keyword evidence="6 12" id="KW-0812">Transmembrane</keyword>
<keyword evidence="8 12" id="KW-0915">Sodium</keyword>
<evidence type="ECO:0000259" key="14">
    <source>
        <dbReference type="PROSITE" id="PS50042"/>
    </source>
</evidence>
<evidence type="ECO:0000256" key="1">
    <source>
        <dbReference type="ARBA" id="ARBA00004429"/>
    </source>
</evidence>
<feature type="region of interest" description="Disordered" evidence="13">
    <location>
        <begin position="616"/>
        <end position="665"/>
    </location>
</feature>
<comment type="similarity">
    <text evidence="2">In the N-terminal section; belongs to the NhaA Na(+)/H(+) (TC 2.A.33) antiporter family.</text>
</comment>
<comment type="function">
    <text evidence="12">Na(+)/H(+) antiporter that extrudes sodium in exchange for external protons.</text>
</comment>
<dbReference type="PANTHER" id="PTHR30341">
    <property type="entry name" value="SODIUM ION/PROTON ANTIPORTER NHAA-RELATED"/>
    <property type="match status" value="1"/>
</dbReference>
<keyword evidence="10 12" id="KW-0472">Membrane</keyword>
<feature type="transmembrane region" description="Helical" evidence="12">
    <location>
        <begin position="410"/>
        <end position="429"/>
    </location>
</feature>
<dbReference type="Gene3D" id="1.20.1530.10">
    <property type="entry name" value="Na+/H+ antiporter like domain"/>
    <property type="match status" value="1"/>
</dbReference>
<organism evidence="16 17">
    <name type="scientific">Nocardioides aestuarii</name>
    <dbReference type="NCBI Taxonomy" id="252231"/>
    <lineage>
        <taxon>Bacteria</taxon>
        <taxon>Bacillati</taxon>
        <taxon>Actinomycetota</taxon>
        <taxon>Actinomycetes</taxon>
        <taxon>Propionibacteriales</taxon>
        <taxon>Nocardioidaceae</taxon>
        <taxon>Nocardioides</taxon>
    </lineage>
</organism>
<keyword evidence="3 12" id="KW-0813">Transport</keyword>
<feature type="transmembrane region" description="Helical" evidence="12">
    <location>
        <begin position="306"/>
        <end position="325"/>
    </location>
</feature>
<dbReference type="InterPro" id="IPR012336">
    <property type="entry name" value="Thioredoxin-like_fold"/>
</dbReference>
<feature type="transmembrane region" description="Helical" evidence="12">
    <location>
        <begin position="140"/>
        <end position="163"/>
    </location>
</feature>
<comment type="caution">
    <text evidence="16">The sequence shown here is derived from an EMBL/GenBank/DDBJ whole genome shotgun (WGS) entry which is preliminary data.</text>
</comment>
<dbReference type="Pfam" id="PF06965">
    <property type="entry name" value="Na_H_antiport_1"/>
    <property type="match status" value="1"/>
</dbReference>
<comment type="subcellular location">
    <subcellularLocation>
        <location evidence="1">Cell inner membrane</location>
        <topology evidence="1">Multi-pass membrane protein</topology>
    </subcellularLocation>
    <subcellularLocation>
        <location evidence="12">Cell membrane</location>
        <topology evidence="12">Multi-pass membrane protein</topology>
    </subcellularLocation>
</comment>
<feature type="transmembrane region" description="Helical" evidence="12">
    <location>
        <begin position="377"/>
        <end position="398"/>
    </location>
</feature>
<keyword evidence="7 12" id="KW-1133">Transmembrane helix</keyword>
<dbReference type="InterPro" id="IPR014710">
    <property type="entry name" value="RmlC-like_jellyroll"/>
</dbReference>
<dbReference type="Pfam" id="PF13462">
    <property type="entry name" value="Thioredoxin_4"/>
    <property type="match status" value="1"/>
</dbReference>
<evidence type="ECO:0000256" key="9">
    <source>
        <dbReference type="ARBA" id="ARBA00023065"/>
    </source>
</evidence>
<dbReference type="InterPro" id="IPR000595">
    <property type="entry name" value="cNMP-bd_dom"/>
</dbReference>
<feature type="domain" description="Thioredoxin" evidence="15">
    <location>
        <begin position="420"/>
        <end position="614"/>
    </location>
</feature>
<evidence type="ECO:0000256" key="13">
    <source>
        <dbReference type="SAM" id="MobiDB-lite"/>
    </source>
</evidence>
<gene>
    <name evidence="12 16" type="primary">nhaA</name>
    <name evidence="16" type="ORF">ACFSDE_10325</name>
</gene>
<evidence type="ECO:0000256" key="6">
    <source>
        <dbReference type="ARBA" id="ARBA00022692"/>
    </source>
</evidence>
<dbReference type="CDD" id="cd00038">
    <property type="entry name" value="CAP_ED"/>
    <property type="match status" value="1"/>
</dbReference>
<comment type="similarity">
    <text evidence="12">Belongs to the NhaA Na(+)/H(+) (TC 2.A.33) antiporter family.</text>
</comment>
<dbReference type="HAMAP" id="MF_01844">
    <property type="entry name" value="NhaA"/>
    <property type="match status" value="1"/>
</dbReference>
<keyword evidence="11 12" id="KW-0739">Sodium transport</keyword>
<dbReference type="InterPro" id="IPR013766">
    <property type="entry name" value="Thioredoxin_domain"/>
</dbReference>
<reference evidence="17" key="1">
    <citation type="journal article" date="2019" name="Int. J. Syst. Evol. Microbiol.">
        <title>The Global Catalogue of Microorganisms (GCM) 10K type strain sequencing project: providing services to taxonomists for standard genome sequencing and annotation.</title>
        <authorList>
            <consortium name="The Broad Institute Genomics Platform"/>
            <consortium name="The Broad Institute Genome Sequencing Center for Infectious Disease"/>
            <person name="Wu L."/>
            <person name="Ma J."/>
        </authorList>
    </citation>
    <scope>NUCLEOTIDE SEQUENCE [LARGE SCALE GENOMIC DNA]</scope>
    <source>
        <strain evidence="17">CGMCC 1.12477</strain>
    </source>
</reference>
<evidence type="ECO:0000256" key="10">
    <source>
        <dbReference type="ARBA" id="ARBA00023136"/>
    </source>
</evidence>
<dbReference type="InterPro" id="IPR036249">
    <property type="entry name" value="Thioredoxin-like_sf"/>
</dbReference>
<dbReference type="RefSeq" id="WP_343918043.1">
    <property type="nucleotide sequence ID" value="NZ_BAAAJT010000002.1"/>
</dbReference>
<evidence type="ECO:0000256" key="3">
    <source>
        <dbReference type="ARBA" id="ARBA00022448"/>
    </source>
</evidence>
<dbReference type="NCBIfam" id="TIGR00773">
    <property type="entry name" value="NhaA"/>
    <property type="match status" value="1"/>
</dbReference>
<dbReference type="PROSITE" id="PS50042">
    <property type="entry name" value="CNMP_BINDING_3"/>
    <property type="match status" value="1"/>
</dbReference>
<keyword evidence="17" id="KW-1185">Reference proteome</keyword>
<evidence type="ECO:0000256" key="7">
    <source>
        <dbReference type="ARBA" id="ARBA00022989"/>
    </source>
</evidence>
<dbReference type="PANTHER" id="PTHR30341:SF0">
    <property type="entry name" value="NA(+)_H(+) ANTIPORTER NHAA"/>
    <property type="match status" value="1"/>
</dbReference>
<feature type="compositionally biased region" description="Basic and acidic residues" evidence="13">
    <location>
        <begin position="616"/>
        <end position="629"/>
    </location>
</feature>
<dbReference type="InterPro" id="IPR023171">
    <property type="entry name" value="Na/H_antiporter_dom_sf"/>
</dbReference>
<dbReference type="Proteomes" id="UP001597351">
    <property type="component" value="Unassembled WGS sequence"/>
</dbReference>
<dbReference type="PROSITE" id="PS51352">
    <property type="entry name" value="THIOREDOXIN_2"/>
    <property type="match status" value="1"/>
</dbReference>
<dbReference type="Pfam" id="PF00027">
    <property type="entry name" value="cNMP_binding"/>
    <property type="match status" value="1"/>
</dbReference>
<dbReference type="EMBL" id="JBHUGD010000003">
    <property type="protein sequence ID" value="MFD1947187.1"/>
    <property type="molecule type" value="Genomic_DNA"/>
</dbReference>
<evidence type="ECO:0000256" key="2">
    <source>
        <dbReference type="ARBA" id="ARBA00007006"/>
    </source>
</evidence>
<feature type="transmembrane region" description="Helical" evidence="12">
    <location>
        <begin position="30"/>
        <end position="49"/>
    </location>
</feature>
<accession>A0ABW4TN79</accession>
<evidence type="ECO:0000259" key="15">
    <source>
        <dbReference type="PROSITE" id="PS51352"/>
    </source>
</evidence>
<protein>
    <recommendedName>
        <fullName evidence="12">Na(+)/H(+) antiporter NhaA</fullName>
    </recommendedName>
    <alternativeName>
        <fullName evidence="12">Sodium/proton antiporter NhaA</fullName>
    </alternativeName>
</protein>
<dbReference type="Gene3D" id="3.40.30.10">
    <property type="entry name" value="Glutaredoxin"/>
    <property type="match status" value="1"/>
</dbReference>
<keyword evidence="4 12" id="KW-0050">Antiport</keyword>
<evidence type="ECO:0000256" key="4">
    <source>
        <dbReference type="ARBA" id="ARBA00022449"/>
    </source>
</evidence>
<evidence type="ECO:0000256" key="11">
    <source>
        <dbReference type="ARBA" id="ARBA00023201"/>
    </source>
</evidence>
<dbReference type="Gene3D" id="2.60.120.10">
    <property type="entry name" value="Jelly Rolls"/>
    <property type="match status" value="1"/>
</dbReference>
<keyword evidence="9 12" id="KW-0406">Ion transport</keyword>